<feature type="domain" description="TubC N-terminal docking" evidence="1">
    <location>
        <begin position="17"/>
        <end position="66"/>
    </location>
</feature>
<reference evidence="2 3" key="1">
    <citation type="submission" date="2018-07" db="EMBL/GenBank/DDBJ databases">
        <title>Genomic Encyclopedia of Type Strains, Phase IV (KMG-IV): sequencing the most valuable type-strain genomes for metagenomic binning, comparative biology and taxonomic classification.</title>
        <authorList>
            <person name="Goeker M."/>
        </authorList>
    </citation>
    <scope>NUCLEOTIDE SEQUENCE [LARGE SCALE GENOMIC DNA]</scope>
    <source>
        <strain evidence="2 3">DSM 27016</strain>
    </source>
</reference>
<organism evidence="2 3">
    <name type="scientific">Anaerobacterium chartisolvens</name>
    <dbReference type="NCBI Taxonomy" id="1297424"/>
    <lineage>
        <taxon>Bacteria</taxon>
        <taxon>Bacillati</taxon>
        <taxon>Bacillota</taxon>
        <taxon>Clostridia</taxon>
        <taxon>Eubacteriales</taxon>
        <taxon>Oscillospiraceae</taxon>
        <taxon>Anaerobacterium</taxon>
    </lineage>
</organism>
<comment type="caution">
    <text evidence="2">The sequence shown here is derived from an EMBL/GenBank/DDBJ whole genome shotgun (WGS) entry which is preliminary data.</text>
</comment>
<evidence type="ECO:0000313" key="3">
    <source>
        <dbReference type="Proteomes" id="UP000253034"/>
    </source>
</evidence>
<dbReference type="OrthoDB" id="2082017at2"/>
<dbReference type="Proteomes" id="UP000253034">
    <property type="component" value="Unassembled WGS sequence"/>
</dbReference>
<keyword evidence="3" id="KW-1185">Reference proteome</keyword>
<evidence type="ECO:0000259" key="1">
    <source>
        <dbReference type="Pfam" id="PF18563"/>
    </source>
</evidence>
<dbReference type="Gene3D" id="1.10.10.1830">
    <property type="entry name" value="Non-ribosomal peptide synthase, adenylation domain"/>
    <property type="match status" value="1"/>
</dbReference>
<dbReference type="EMBL" id="QPJT01000002">
    <property type="protein sequence ID" value="RCX20081.1"/>
    <property type="molecule type" value="Genomic_DNA"/>
</dbReference>
<gene>
    <name evidence="2" type="ORF">DFR58_102150</name>
</gene>
<dbReference type="AlphaFoldDB" id="A0A369BF84"/>
<dbReference type="InterPro" id="IPR044894">
    <property type="entry name" value="TubC_N_sf"/>
</dbReference>
<dbReference type="Pfam" id="PF18563">
    <property type="entry name" value="TubC_N"/>
    <property type="match status" value="1"/>
</dbReference>
<protein>
    <recommendedName>
        <fullName evidence="1">TubC N-terminal docking domain-containing protein</fullName>
    </recommendedName>
</protein>
<proteinExistence type="predicted"/>
<evidence type="ECO:0000313" key="2">
    <source>
        <dbReference type="EMBL" id="RCX20081.1"/>
    </source>
</evidence>
<sequence length="437" mass="51737">MSQAYKGLEEYDRQHLKDFISELEGKNIRLWLENDLLCYEAPKGAMDEEVTKLLKSRKNEIIKYFKHEQGSPSVDNLSGHAQEKQLKVAMQREITTYLHRSLPLCIILAHEKLLPWYYCKFIQIFSHADSNCYVEFNYLENYDCCNEVADIICMGYNLLKHTPDIIDFIIENINMGYYLVINVDEYYLCNKNAYNNSHFVHSSLIYGYDSKERNLKAIGFNHDYLFTEMTFSYSKFRQAFESGKLCYKESAPWCEWSCVQLIRAKQCDTEYPFSLNKFTEELRSYIFSIGDRGKMYSFGYNENQVKYGFEVHNVLTENIKNLINGTFTIDYRAIHLLAEHKKCLYDRLEYIASRYNISEDFKAFNCQYFEIVEEFNKLRVRFLVQSSRQPDAGGLSDENKNVFNTIIDGINAIKNQEYIILKDIYEYLKKIQIETIY</sequence>
<dbReference type="InterPro" id="IPR041464">
    <property type="entry name" value="TubC_N"/>
</dbReference>
<dbReference type="RefSeq" id="WP_114296199.1">
    <property type="nucleotide sequence ID" value="NZ_QPJT01000002.1"/>
</dbReference>
<accession>A0A369BF84</accession>
<name>A0A369BF84_9FIRM</name>